<name>A0A5B9FQ08_9FLAO</name>
<organism evidence="1 2">
    <name type="scientific">Flavobacterium alkalisoli</name>
    <dbReference type="NCBI Taxonomy" id="2602769"/>
    <lineage>
        <taxon>Bacteria</taxon>
        <taxon>Pseudomonadati</taxon>
        <taxon>Bacteroidota</taxon>
        <taxon>Flavobacteriia</taxon>
        <taxon>Flavobacteriales</taxon>
        <taxon>Flavobacteriaceae</taxon>
        <taxon>Flavobacterium</taxon>
    </lineage>
</organism>
<proteinExistence type="predicted"/>
<dbReference type="PROSITE" id="PS51257">
    <property type="entry name" value="PROKAR_LIPOPROTEIN"/>
    <property type="match status" value="1"/>
</dbReference>
<protein>
    <submittedName>
        <fullName evidence="1">Uncharacterized protein</fullName>
    </submittedName>
</protein>
<dbReference type="EMBL" id="CP042831">
    <property type="protein sequence ID" value="QEE49383.1"/>
    <property type="molecule type" value="Genomic_DNA"/>
</dbReference>
<gene>
    <name evidence="1" type="ORF">FUA48_07255</name>
</gene>
<keyword evidence="2" id="KW-1185">Reference proteome</keyword>
<dbReference type="KEGG" id="fak:FUA48_07255"/>
<dbReference type="Proteomes" id="UP000321222">
    <property type="component" value="Chromosome"/>
</dbReference>
<sequence length="132" mass="16116">MRTSILLILFLLISCKEEHFITDFERTLAVEEDRKVWCFEALEDNHYTFVRYNQFFSDKTYQWFGKYMVLQEKINFEGNENPESKWNFNEADSIFSLGYPEMEYKLLRYTKDTVFLKGNNYEGNFRMTRMLD</sequence>
<accession>A0A5B9FQ08</accession>
<evidence type="ECO:0000313" key="2">
    <source>
        <dbReference type="Proteomes" id="UP000321222"/>
    </source>
</evidence>
<dbReference type="RefSeq" id="WP_147582923.1">
    <property type="nucleotide sequence ID" value="NZ_CP042831.1"/>
</dbReference>
<evidence type="ECO:0000313" key="1">
    <source>
        <dbReference type="EMBL" id="QEE49383.1"/>
    </source>
</evidence>
<reference evidence="1 2" key="1">
    <citation type="submission" date="2019-08" db="EMBL/GenBank/DDBJ databases">
        <title>Flavobacterium alkalisoli sp. nov., isolated from rhizosphere soil of Suaeda salsa.</title>
        <authorList>
            <person name="Sun J.-Q."/>
            <person name="Xu L."/>
        </authorList>
    </citation>
    <scope>NUCLEOTIDE SEQUENCE [LARGE SCALE GENOMIC DNA]</scope>
    <source>
        <strain evidence="1 2">XS-5</strain>
    </source>
</reference>
<dbReference type="AlphaFoldDB" id="A0A5B9FQ08"/>
<dbReference type="OrthoDB" id="768940at2"/>